<evidence type="ECO:0000313" key="8">
    <source>
        <dbReference type="Proteomes" id="UP000242329"/>
    </source>
</evidence>
<keyword evidence="4 6" id="KW-1133">Transmembrane helix</keyword>
<dbReference type="OrthoDB" id="9812661at2"/>
<keyword evidence="6" id="KW-0573">Peptidoglycan synthesis</keyword>
<gene>
    <name evidence="6" type="primary">rodA</name>
    <name evidence="7" type="ORF">SAMN02745221_00972</name>
</gene>
<dbReference type="UniPathway" id="UPA00219"/>
<comment type="function">
    <text evidence="6">Peptidoglycan polymerase that is essential for cell wall elongation.</text>
</comment>
<keyword evidence="2 6" id="KW-0812">Transmembrane</keyword>
<dbReference type="GO" id="GO:0071555">
    <property type="term" value="P:cell wall organization"/>
    <property type="evidence" value="ECO:0007669"/>
    <property type="project" value="UniProtKB-KW"/>
</dbReference>
<dbReference type="InterPro" id="IPR018365">
    <property type="entry name" value="Cell_cycle_FtsW-rel_CS"/>
</dbReference>
<evidence type="ECO:0000256" key="2">
    <source>
        <dbReference type="ARBA" id="ARBA00022692"/>
    </source>
</evidence>
<comment type="similarity">
    <text evidence="6">Belongs to the SEDS family. MrdB/RodA subfamily.</text>
</comment>
<feature type="transmembrane region" description="Helical" evidence="6">
    <location>
        <begin position="349"/>
        <end position="371"/>
    </location>
</feature>
<keyword evidence="6" id="KW-1003">Cell membrane</keyword>
<feature type="transmembrane region" description="Helical" evidence="6">
    <location>
        <begin position="273"/>
        <end position="299"/>
    </location>
</feature>
<dbReference type="GO" id="GO:0009252">
    <property type="term" value="P:peptidoglycan biosynthetic process"/>
    <property type="evidence" value="ECO:0007669"/>
    <property type="project" value="UniProtKB-UniRule"/>
</dbReference>
<sequence>MELKRLKFIDKSFVFAWALLMALGLVVLFSASSGMASDSYFYVKKQLAAIFIGLLLAFFIMQYDYTQFSRYSWILYGIAVVMLLAVLVLGQEVRGTTGWISIGPLPPVQPAEFTKVLVILAFADFINRRKSELHSLKGIMLCLLYIGVPFGLIMLQPDLGTGLVYIAFTLVMLLIAGANPRIIWTLVLGALTAAFIMIWMHFQFGTWLPLEDYQIKRLLAFIDPYNDGQGGRGFGWNTIQSLIAIGSGGLTGKGLFNGTQVQLNFLPEHHTDFIYAVIGEELGFIGAAIVIILYGVLILRSVYISYSARDLYGTLVVAGISAMWLFHVFENIGMSIGIMPITGIPLPFVSYGGSSMLTNIVAVGLILSVNIRGKKIVF</sequence>
<keyword evidence="6" id="KW-0328">Glycosyltransferase</keyword>
<dbReference type="PANTHER" id="PTHR30474">
    <property type="entry name" value="CELL CYCLE PROTEIN"/>
    <property type="match status" value="1"/>
</dbReference>
<evidence type="ECO:0000256" key="4">
    <source>
        <dbReference type="ARBA" id="ARBA00022989"/>
    </source>
</evidence>
<accession>A0A1M5MNR5</accession>
<reference evidence="8" key="1">
    <citation type="submission" date="2016-11" db="EMBL/GenBank/DDBJ databases">
        <authorList>
            <person name="Varghese N."/>
            <person name="Submissions S."/>
        </authorList>
    </citation>
    <scope>NUCLEOTIDE SEQUENCE [LARGE SCALE GENOMIC DNA]</scope>
    <source>
        <strain evidence="8">DSM 11003</strain>
    </source>
</reference>
<keyword evidence="5 6" id="KW-0472">Membrane</keyword>
<comment type="pathway">
    <text evidence="6">Cell wall biogenesis; peptidoglycan biosynthesis.</text>
</comment>
<evidence type="ECO:0000256" key="6">
    <source>
        <dbReference type="HAMAP-Rule" id="MF_02079"/>
    </source>
</evidence>
<feature type="transmembrane region" description="Helical" evidence="6">
    <location>
        <begin position="311"/>
        <end position="329"/>
    </location>
</feature>
<dbReference type="HAMAP" id="MF_02079">
    <property type="entry name" value="PGT_RodA"/>
    <property type="match status" value="1"/>
</dbReference>
<dbReference type="EMBL" id="FQWY01000012">
    <property type="protein sequence ID" value="SHG78682.1"/>
    <property type="molecule type" value="Genomic_DNA"/>
</dbReference>
<dbReference type="Pfam" id="PF01098">
    <property type="entry name" value="FTSW_RODA_SPOVE"/>
    <property type="match status" value="1"/>
</dbReference>
<dbReference type="InterPro" id="IPR001182">
    <property type="entry name" value="FtsW/RodA"/>
</dbReference>
<dbReference type="GO" id="GO:0032153">
    <property type="term" value="C:cell division site"/>
    <property type="evidence" value="ECO:0007669"/>
    <property type="project" value="TreeGrafter"/>
</dbReference>
<feature type="transmembrane region" description="Helical" evidence="6">
    <location>
        <begin position="183"/>
        <end position="202"/>
    </location>
</feature>
<evidence type="ECO:0000256" key="3">
    <source>
        <dbReference type="ARBA" id="ARBA00022960"/>
    </source>
</evidence>
<evidence type="ECO:0000256" key="5">
    <source>
        <dbReference type="ARBA" id="ARBA00023136"/>
    </source>
</evidence>
<evidence type="ECO:0000256" key="1">
    <source>
        <dbReference type="ARBA" id="ARBA00004141"/>
    </source>
</evidence>
<dbReference type="AlphaFoldDB" id="A0A1M5MNR5"/>
<comment type="catalytic activity">
    <reaction evidence="6">
        <text>[GlcNAc-(1-&gt;4)-Mur2Ac(oyl-L-Ala-gamma-D-Glu-L-Lys-D-Ala-D-Ala)](n)-di-trans,octa-cis-undecaprenyl diphosphate + beta-D-GlcNAc-(1-&gt;4)-Mur2Ac(oyl-L-Ala-gamma-D-Glu-L-Lys-D-Ala-D-Ala)-di-trans,octa-cis-undecaprenyl diphosphate = [GlcNAc-(1-&gt;4)-Mur2Ac(oyl-L-Ala-gamma-D-Glu-L-Lys-D-Ala-D-Ala)](n+1)-di-trans,octa-cis-undecaprenyl diphosphate + di-trans,octa-cis-undecaprenyl diphosphate + H(+)</text>
        <dbReference type="Rhea" id="RHEA:23708"/>
        <dbReference type="Rhea" id="RHEA-COMP:9602"/>
        <dbReference type="Rhea" id="RHEA-COMP:9603"/>
        <dbReference type="ChEBI" id="CHEBI:15378"/>
        <dbReference type="ChEBI" id="CHEBI:58405"/>
        <dbReference type="ChEBI" id="CHEBI:60033"/>
        <dbReference type="ChEBI" id="CHEBI:78435"/>
        <dbReference type="EC" id="2.4.99.28"/>
    </reaction>
</comment>
<keyword evidence="6" id="KW-0808">Transferase</keyword>
<dbReference type="Proteomes" id="UP000242329">
    <property type="component" value="Unassembled WGS sequence"/>
</dbReference>
<keyword evidence="8" id="KW-1185">Reference proteome</keyword>
<dbReference type="EC" id="2.4.99.28" evidence="6"/>
<feature type="transmembrane region" description="Helical" evidence="6">
    <location>
        <begin position="43"/>
        <end position="61"/>
    </location>
</feature>
<dbReference type="NCBIfam" id="TIGR02210">
    <property type="entry name" value="rodA_shape"/>
    <property type="match status" value="1"/>
</dbReference>
<feature type="transmembrane region" description="Helical" evidence="6">
    <location>
        <begin position="162"/>
        <end position="178"/>
    </location>
</feature>
<dbReference type="GO" id="GO:0005886">
    <property type="term" value="C:plasma membrane"/>
    <property type="evidence" value="ECO:0007669"/>
    <property type="project" value="UniProtKB-SubCell"/>
</dbReference>
<feature type="transmembrane region" description="Helical" evidence="6">
    <location>
        <begin position="138"/>
        <end position="156"/>
    </location>
</feature>
<dbReference type="RefSeq" id="WP_084728335.1">
    <property type="nucleotide sequence ID" value="NZ_FQWY01000012.1"/>
</dbReference>
<dbReference type="STRING" id="1123382.SAMN02745221_00972"/>
<organism evidence="7 8">
    <name type="scientific">Thermosyntropha lipolytica DSM 11003</name>
    <dbReference type="NCBI Taxonomy" id="1123382"/>
    <lineage>
        <taxon>Bacteria</taxon>
        <taxon>Bacillati</taxon>
        <taxon>Bacillota</taxon>
        <taxon>Clostridia</taxon>
        <taxon>Eubacteriales</taxon>
        <taxon>Syntrophomonadaceae</taxon>
        <taxon>Thermosyntropha</taxon>
    </lineage>
</organism>
<dbReference type="GO" id="GO:0008360">
    <property type="term" value="P:regulation of cell shape"/>
    <property type="evidence" value="ECO:0007669"/>
    <property type="project" value="UniProtKB-KW"/>
</dbReference>
<feature type="transmembrane region" description="Helical" evidence="6">
    <location>
        <begin position="73"/>
        <end position="90"/>
    </location>
</feature>
<proteinExistence type="inferred from homology"/>
<dbReference type="GO" id="GO:0015648">
    <property type="term" value="F:lipid-linked peptidoglycan transporter activity"/>
    <property type="evidence" value="ECO:0007669"/>
    <property type="project" value="TreeGrafter"/>
</dbReference>
<dbReference type="GO" id="GO:0008955">
    <property type="term" value="F:peptidoglycan glycosyltransferase activity"/>
    <property type="evidence" value="ECO:0007669"/>
    <property type="project" value="UniProtKB-UniRule"/>
</dbReference>
<evidence type="ECO:0000313" key="7">
    <source>
        <dbReference type="EMBL" id="SHG78682.1"/>
    </source>
</evidence>
<dbReference type="InterPro" id="IPR011923">
    <property type="entry name" value="RodA/MrdB"/>
</dbReference>
<dbReference type="PROSITE" id="PS00428">
    <property type="entry name" value="FTSW_RODA_SPOVE"/>
    <property type="match status" value="1"/>
</dbReference>
<keyword evidence="3 6" id="KW-0133">Cell shape</keyword>
<keyword evidence="6" id="KW-0961">Cell wall biogenesis/degradation</keyword>
<protein>
    <recommendedName>
        <fullName evidence="6">Peptidoglycan glycosyltransferase RodA</fullName>
        <shortName evidence="6">PGT</shortName>
        <ecNumber evidence="6">2.4.99.28</ecNumber>
    </recommendedName>
    <alternativeName>
        <fullName evidence="6">Cell elongation protein RodA</fullName>
    </alternativeName>
    <alternativeName>
        <fullName evidence="6">Cell wall polymerase</fullName>
    </alternativeName>
    <alternativeName>
        <fullName evidence="6">Peptidoglycan polymerase</fullName>
        <shortName evidence="6">PG polymerase</shortName>
    </alternativeName>
</protein>
<comment type="subcellular location">
    <subcellularLocation>
        <location evidence="6">Cell membrane</location>
        <topology evidence="6">Multi-pass membrane protein</topology>
    </subcellularLocation>
    <subcellularLocation>
        <location evidence="1">Membrane</location>
        <topology evidence="1">Multi-pass membrane protein</topology>
    </subcellularLocation>
</comment>
<name>A0A1M5MNR5_9FIRM</name>
<feature type="transmembrane region" description="Helical" evidence="6">
    <location>
        <begin position="12"/>
        <end position="31"/>
    </location>
</feature>
<dbReference type="GO" id="GO:0051301">
    <property type="term" value="P:cell division"/>
    <property type="evidence" value="ECO:0007669"/>
    <property type="project" value="InterPro"/>
</dbReference>